<dbReference type="InterPro" id="IPR054613">
    <property type="entry name" value="Peptidase_S78_dom"/>
</dbReference>
<keyword evidence="1" id="KW-1188">Viral release from host cell</keyword>
<evidence type="ECO:0000256" key="4">
    <source>
        <dbReference type="ARBA" id="ARBA00022950"/>
    </source>
</evidence>
<dbReference type="GO" id="GO:0008233">
    <property type="term" value="F:peptidase activity"/>
    <property type="evidence" value="ECO:0007669"/>
    <property type="project" value="UniProtKB-KW"/>
</dbReference>
<keyword evidence="2 8" id="KW-0645">Protease</keyword>
<evidence type="ECO:0000256" key="6">
    <source>
        <dbReference type="SAM" id="MobiDB-lite"/>
    </source>
</evidence>
<evidence type="ECO:0000256" key="2">
    <source>
        <dbReference type="ARBA" id="ARBA00022670"/>
    </source>
</evidence>
<evidence type="ECO:0000259" key="7">
    <source>
        <dbReference type="Pfam" id="PF04586"/>
    </source>
</evidence>
<gene>
    <name evidence="9" type="ORF">UFOVP1093_29</name>
    <name evidence="10" type="ORF">UFOVP1340_28</name>
    <name evidence="11" type="ORF">UFOVP1448_50</name>
    <name evidence="13" type="ORF">UFOVP1538_40</name>
    <name evidence="12" type="ORF">UFOVP1600_21</name>
    <name evidence="8" type="ORF">UFOVP569_22</name>
</gene>
<sequence length="334" mass="37435">MELLGYYCDAIKSDDNGMVSGYLVRYGSPNQTDLEGDYFTKDTDFGFPTDTKVPLNLYYHHGMDKTIGKRPVGKGYVMADDKGLWYQAQLEMSDEYGKMIADLAKKGRLGYSSGAASHMVERKSFGNVSEITRWPIAEASLTPTPAEPKNTVKSIESLITEPEVKMESKGESGDSEDEIEIPPAVGNPSEWAMSVYDGAKEYLFHEAIEHLYEIMCQSLYTIGEQPGPLTDYVAAIVDEFGRRVKELAATVDDKTVMKAVRHSMPETVRLTEHRLRDAFGVSRSTAKRLAPMVYDSLRDAEPEAKSVEVLEPETEPDHVERAQLQIVLRERITR</sequence>
<dbReference type="EMBL" id="LR797290">
    <property type="protein sequence ID" value="CAB4200107.1"/>
    <property type="molecule type" value="Genomic_DNA"/>
</dbReference>
<feature type="domain" description="Prohead serine protease" evidence="7">
    <location>
        <begin position="14"/>
        <end position="155"/>
    </location>
</feature>
<evidence type="ECO:0000313" key="11">
    <source>
        <dbReference type="EMBL" id="CAB4213573.1"/>
    </source>
</evidence>
<dbReference type="EMBL" id="LR797473">
    <property type="protein sequence ID" value="CAB4218542.1"/>
    <property type="molecule type" value="Genomic_DNA"/>
</dbReference>
<evidence type="ECO:0000256" key="3">
    <source>
        <dbReference type="ARBA" id="ARBA00022801"/>
    </source>
</evidence>
<dbReference type="GO" id="GO:0046797">
    <property type="term" value="P:viral procapsid maturation"/>
    <property type="evidence" value="ECO:0007669"/>
    <property type="project" value="UniProtKB-KW"/>
</dbReference>
<accession>A0A6J5MZF7</accession>
<keyword evidence="4" id="KW-0118">Viral capsid assembly</keyword>
<organism evidence="8">
    <name type="scientific">uncultured Caudovirales phage</name>
    <dbReference type="NCBI Taxonomy" id="2100421"/>
    <lineage>
        <taxon>Viruses</taxon>
        <taxon>Duplodnaviria</taxon>
        <taxon>Heunggongvirae</taxon>
        <taxon>Uroviricota</taxon>
        <taxon>Caudoviricetes</taxon>
        <taxon>Peduoviridae</taxon>
        <taxon>Maltschvirus</taxon>
        <taxon>Maltschvirus maltsch</taxon>
    </lineage>
</organism>
<feature type="region of interest" description="Disordered" evidence="6">
    <location>
        <begin position="163"/>
        <end position="184"/>
    </location>
</feature>
<dbReference type="EMBL" id="LR796542">
    <property type="protein sequence ID" value="CAB4150363.1"/>
    <property type="molecule type" value="Genomic_DNA"/>
</dbReference>
<dbReference type="Pfam" id="PF04586">
    <property type="entry name" value="Peptidase_S78"/>
    <property type="match status" value="1"/>
</dbReference>
<evidence type="ECO:0000313" key="10">
    <source>
        <dbReference type="EMBL" id="CAB4200107.1"/>
    </source>
</evidence>
<evidence type="ECO:0000313" key="13">
    <source>
        <dbReference type="EMBL" id="CAB5228377.1"/>
    </source>
</evidence>
<evidence type="ECO:0000256" key="5">
    <source>
        <dbReference type="ARBA" id="ARBA00023045"/>
    </source>
</evidence>
<dbReference type="GO" id="GO:0006508">
    <property type="term" value="P:proteolysis"/>
    <property type="evidence" value="ECO:0007669"/>
    <property type="project" value="UniProtKB-KW"/>
</dbReference>
<proteinExistence type="predicted"/>
<evidence type="ECO:0000313" key="12">
    <source>
        <dbReference type="EMBL" id="CAB4218542.1"/>
    </source>
</evidence>
<dbReference type="EMBL" id="LR797031">
    <property type="protein sequence ID" value="CAB4183020.1"/>
    <property type="molecule type" value="Genomic_DNA"/>
</dbReference>
<evidence type="ECO:0000313" key="8">
    <source>
        <dbReference type="EMBL" id="CAB4150363.1"/>
    </source>
</evidence>
<feature type="compositionally biased region" description="Basic and acidic residues" evidence="6">
    <location>
        <begin position="163"/>
        <end position="172"/>
    </location>
</feature>
<dbReference type="EMBL" id="LR798387">
    <property type="protein sequence ID" value="CAB5228377.1"/>
    <property type="molecule type" value="Genomic_DNA"/>
</dbReference>
<evidence type="ECO:0000313" key="9">
    <source>
        <dbReference type="EMBL" id="CAB4183020.1"/>
    </source>
</evidence>
<dbReference type="EMBL" id="LR797396">
    <property type="protein sequence ID" value="CAB4213573.1"/>
    <property type="molecule type" value="Genomic_DNA"/>
</dbReference>
<name>A0A6J5MZF7_9CAUD</name>
<protein>
    <submittedName>
        <fullName evidence="8">Prohead protease</fullName>
    </submittedName>
</protein>
<keyword evidence="3" id="KW-0378">Hydrolase</keyword>
<reference evidence="8" key="1">
    <citation type="submission" date="2020-04" db="EMBL/GenBank/DDBJ databases">
        <authorList>
            <person name="Chiriac C."/>
            <person name="Salcher M."/>
            <person name="Ghai R."/>
            <person name="Kavagutti S V."/>
        </authorList>
    </citation>
    <scope>NUCLEOTIDE SEQUENCE</scope>
</reference>
<evidence type="ECO:0000256" key="1">
    <source>
        <dbReference type="ARBA" id="ARBA00022612"/>
    </source>
</evidence>
<keyword evidence="5" id="KW-1273">Viral capsid maturation</keyword>